<organism evidence="3 4">
    <name type="scientific">Kingdonia uniflora</name>
    <dbReference type="NCBI Taxonomy" id="39325"/>
    <lineage>
        <taxon>Eukaryota</taxon>
        <taxon>Viridiplantae</taxon>
        <taxon>Streptophyta</taxon>
        <taxon>Embryophyta</taxon>
        <taxon>Tracheophyta</taxon>
        <taxon>Spermatophyta</taxon>
        <taxon>Magnoliopsida</taxon>
        <taxon>Ranunculales</taxon>
        <taxon>Circaeasteraceae</taxon>
        <taxon>Kingdonia</taxon>
    </lineage>
</organism>
<dbReference type="EMBL" id="JACGCM010000445">
    <property type="protein sequence ID" value="KAF6172104.1"/>
    <property type="molecule type" value="Genomic_DNA"/>
</dbReference>
<feature type="domain" description="CCHC-type" evidence="2">
    <location>
        <begin position="13"/>
        <end position="28"/>
    </location>
</feature>
<dbReference type="GO" id="GO:0008270">
    <property type="term" value="F:zinc ion binding"/>
    <property type="evidence" value="ECO:0007669"/>
    <property type="project" value="UniProtKB-KW"/>
</dbReference>
<reference evidence="3 4" key="1">
    <citation type="journal article" date="2020" name="IScience">
        <title>Genome Sequencing of the Endangered Kingdonia uniflora (Circaeasteraceae, Ranunculales) Reveals Potential Mechanisms of Evolutionary Specialization.</title>
        <authorList>
            <person name="Sun Y."/>
            <person name="Deng T."/>
            <person name="Zhang A."/>
            <person name="Moore M.J."/>
            <person name="Landis J.B."/>
            <person name="Lin N."/>
            <person name="Zhang H."/>
            <person name="Zhang X."/>
            <person name="Huang J."/>
            <person name="Zhang X."/>
            <person name="Sun H."/>
            <person name="Wang H."/>
        </authorList>
    </citation>
    <scope>NUCLEOTIDE SEQUENCE [LARGE SCALE GENOMIC DNA]</scope>
    <source>
        <strain evidence="3">TB1705</strain>
        <tissue evidence="3">Leaf</tissue>
    </source>
</reference>
<dbReference type="Gene3D" id="4.10.60.10">
    <property type="entry name" value="Zinc finger, CCHC-type"/>
    <property type="match status" value="1"/>
</dbReference>
<keyword evidence="1" id="KW-0479">Metal-binding</keyword>
<feature type="non-terminal residue" evidence="3">
    <location>
        <position position="1"/>
    </location>
</feature>
<name>A0A7J7NYU1_9MAGN</name>
<protein>
    <recommendedName>
        <fullName evidence="2">CCHC-type domain-containing protein</fullName>
    </recommendedName>
</protein>
<dbReference type="PROSITE" id="PS50158">
    <property type="entry name" value="ZF_CCHC"/>
    <property type="match status" value="1"/>
</dbReference>
<sequence length="73" mass="8034">SQLKGKSKSPGACWTCGKKGHFRRDCPSSLSKKSEEEKDTMNLIEEVSSDEALLLSCDNVNESWIIDSGASFH</sequence>
<dbReference type="InterPro" id="IPR036875">
    <property type="entry name" value="Znf_CCHC_sf"/>
</dbReference>
<dbReference type="SUPFAM" id="SSF57756">
    <property type="entry name" value="Retrovirus zinc finger-like domains"/>
    <property type="match status" value="1"/>
</dbReference>
<dbReference type="Pfam" id="PF00098">
    <property type="entry name" value="zf-CCHC"/>
    <property type="match status" value="1"/>
</dbReference>
<dbReference type="OrthoDB" id="1736708at2759"/>
<evidence type="ECO:0000256" key="1">
    <source>
        <dbReference type="PROSITE-ProRule" id="PRU00047"/>
    </source>
</evidence>
<dbReference type="AlphaFoldDB" id="A0A7J7NYU1"/>
<dbReference type="SMART" id="SM00343">
    <property type="entry name" value="ZnF_C2HC"/>
    <property type="match status" value="1"/>
</dbReference>
<accession>A0A7J7NYU1</accession>
<proteinExistence type="predicted"/>
<evidence type="ECO:0000313" key="4">
    <source>
        <dbReference type="Proteomes" id="UP000541444"/>
    </source>
</evidence>
<keyword evidence="1" id="KW-0862">Zinc</keyword>
<feature type="non-terminal residue" evidence="3">
    <location>
        <position position="73"/>
    </location>
</feature>
<dbReference type="Proteomes" id="UP000541444">
    <property type="component" value="Unassembled WGS sequence"/>
</dbReference>
<gene>
    <name evidence="3" type="ORF">GIB67_029522</name>
</gene>
<evidence type="ECO:0000259" key="2">
    <source>
        <dbReference type="PROSITE" id="PS50158"/>
    </source>
</evidence>
<keyword evidence="1" id="KW-0863">Zinc-finger</keyword>
<comment type="caution">
    <text evidence="3">The sequence shown here is derived from an EMBL/GenBank/DDBJ whole genome shotgun (WGS) entry which is preliminary data.</text>
</comment>
<dbReference type="GO" id="GO:0003676">
    <property type="term" value="F:nucleic acid binding"/>
    <property type="evidence" value="ECO:0007669"/>
    <property type="project" value="InterPro"/>
</dbReference>
<evidence type="ECO:0000313" key="3">
    <source>
        <dbReference type="EMBL" id="KAF6172104.1"/>
    </source>
</evidence>
<keyword evidence="4" id="KW-1185">Reference proteome</keyword>
<dbReference type="InterPro" id="IPR001878">
    <property type="entry name" value="Znf_CCHC"/>
</dbReference>